<dbReference type="OrthoDB" id="4898680at2759"/>
<dbReference type="GO" id="GO:0005634">
    <property type="term" value="C:nucleus"/>
    <property type="evidence" value="ECO:0007669"/>
    <property type="project" value="UniProtKB-SubCell"/>
</dbReference>
<dbReference type="EMBL" id="ML975253">
    <property type="protein sequence ID" value="KAF1838317.1"/>
    <property type="molecule type" value="Genomic_DNA"/>
</dbReference>
<feature type="region of interest" description="Disordered" evidence="3">
    <location>
        <begin position="1"/>
        <end position="67"/>
    </location>
</feature>
<dbReference type="PANTHER" id="PTHR31001:SF40">
    <property type="entry name" value="ZN(II)2CYS6 TRANSCRIPTION FACTOR (EUROFUNG)"/>
    <property type="match status" value="1"/>
</dbReference>
<evidence type="ECO:0000313" key="4">
    <source>
        <dbReference type="EMBL" id="KAF1838317.1"/>
    </source>
</evidence>
<evidence type="ECO:0000256" key="2">
    <source>
        <dbReference type="ARBA" id="ARBA00023242"/>
    </source>
</evidence>
<keyword evidence="2" id="KW-0539">Nucleus</keyword>
<comment type="subcellular location">
    <subcellularLocation>
        <location evidence="1">Nucleus</location>
    </subcellularLocation>
</comment>
<name>A0A6A5KQH4_9PLEO</name>
<organism evidence="4 5">
    <name type="scientific">Decorospora gaudefroyi</name>
    <dbReference type="NCBI Taxonomy" id="184978"/>
    <lineage>
        <taxon>Eukaryota</taxon>
        <taxon>Fungi</taxon>
        <taxon>Dikarya</taxon>
        <taxon>Ascomycota</taxon>
        <taxon>Pezizomycotina</taxon>
        <taxon>Dothideomycetes</taxon>
        <taxon>Pleosporomycetidae</taxon>
        <taxon>Pleosporales</taxon>
        <taxon>Pleosporineae</taxon>
        <taxon>Pleosporaceae</taxon>
        <taxon>Decorospora</taxon>
    </lineage>
</organism>
<proteinExistence type="predicted"/>
<protein>
    <recommendedName>
        <fullName evidence="6">Transcription factor domain-containing protein</fullName>
    </recommendedName>
</protein>
<dbReference type="AlphaFoldDB" id="A0A6A5KQH4"/>
<evidence type="ECO:0000313" key="5">
    <source>
        <dbReference type="Proteomes" id="UP000800040"/>
    </source>
</evidence>
<evidence type="ECO:0000256" key="3">
    <source>
        <dbReference type="SAM" id="MobiDB-lite"/>
    </source>
</evidence>
<evidence type="ECO:0000256" key="1">
    <source>
        <dbReference type="ARBA" id="ARBA00004123"/>
    </source>
</evidence>
<evidence type="ECO:0008006" key="6">
    <source>
        <dbReference type="Google" id="ProtNLM"/>
    </source>
</evidence>
<dbReference type="InterPro" id="IPR050613">
    <property type="entry name" value="Sec_Metabolite_Reg"/>
</dbReference>
<dbReference type="CDD" id="cd12148">
    <property type="entry name" value="fungal_TF_MHR"/>
    <property type="match status" value="1"/>
</dbReference>
<accession>A0A6A5KQH4</accession>
<sequence length="677" mass="75846">MTKPAGTPRKKPEPRRRRLEAGSRDSPGAPPRLTQLALSPPTLRNDLGPVPMNAWPTPPESATRVTQTGLDPSRNFFLGSTSYAAVFNEEQPLPDTAHEQPSERLSGTPSASSQNMGHRHCQFALGHVIVSTLQPLSFFEKSCHMYFESNKASAIIGPLLLSALPQLRKDLELLATAGSDAYPLYAEITRNTARPMKVPSNMPPSEFHTLFTGVNLRWETLGLLLAITCSNAQFTSPRSSVFILEDGKQINKGDIIEDMMHATNICINICQTHGAVNDIMVWLLFQDMLVTSNFYGDNYHSTWRRLGDSVSALYATGIHCERSVCEGSSPEPFFIRELRRRLYAASYRFDKTLAIFYGRPPMLGWRYSDRKMPLDISDSVITSEDSELLTSELSKLDSAGWNMQGSIHPASFARLQCQLAVFKERLLEQSLAGEKDDEVVRNIEAISAECTQYWEGLPAHLRYETYTEDAAWVGRGPGLSIRLLAIYLDYLHLHFQTQRLLHRTTQQALPALLEVSLKLLCASLVSTKPDNRDYATRRHFPTMILFYCSPAAGVLALELRRCTINGVPLPDTISRADVIRNLSVLTSCLDWLVLPGDGNHKLCNELNKMLALVLDEVLNYEPPAKDMQEGREDRLVRAAGQSFLDMPMIEGLEPIPTEAEDFLNWLDNATWNNMDLC</sequence>
<gene>
    <name evidence="4" type="ORF">BDW02DRAFT_565142</name>
</gene>
<feature type="compositionally biased region" description="Basic residues" evidence="3">
    <location>
        <begin position="8"/>
        <end position="18"/>
    </location>
</feature>
<dbReference type="PANTHER" id="PTHR31001">
    <property type="entry name" value="UNCHARACTERIZED TRANSCRIPTIONAL REGULATORY PROTEIN"/>
    <property type="match status" value="1"/>
</dbReference>
<keyword evidence="5" id="KW-1185">Reference proteome</keyword>
<dbReference type="Proteomes" id="UP000800040">
    <property type="component" value="Unassembled WGS sequence"/>
</dbReference>
<feature type="region of interest" description="Disordered" evidence="3">
    <location>
        <begin position="94"/>
        <end position="116"/>
    </location>
</feature>
<feature type="compositionally biased region" description="Polar residues" evidence="3">
    <location>
        <begin position="103"/>
        <end position="116"/>
    </location>
</feature>
<reference evidence="4" key="1">
    <citation type="submission" date="2020-01" db="EMBL/GenBank/DDBJ databases">
        <authorList>
            <consortium name="DOE Joint Genome Institute"/>
            <person name="Haridas S."/>
            <person name="Albert R."/>
            <person name="Binder M."/>
            <person name="Bloem J."/>
            <person name="Labutti K."/>
            <person name="Salamov A."/>
            <person name="Andreopoulos B."/>
            <person name="Baker S.E."/>
            <person name="Barry K."/>
            <person name="Bills G."/>
            <person name="Bluhm B.H."/>
            <person name="Cannon C."/>
            <person name="Castanera R."/>
            <person name="Culley D.E."/>
            <person name="Daum C."/>
            <person name="Ezra D."/>
            <person name="Gonzalez J.B."/>
            <person name="Henrissat B."/>
            <person name="Kuo A."/>
            <person name="Liang C."/>
            <person name="Lipzen A."/>
            <person name="Lutzoni F."/>
            <person name="Magnuson J."/>
            <person name="Mondo S."/>
            <person name="Nolan M."/>
            <person name="Ohm R."/>
            <person name="Pangilinan J."/>
            <person name="Park H.-J."/>
            <person name="Ramirez L."/>
            <person name="Alfaro M."/>
            <person name="Sun H."/>
            <person name="Tritt A."/>
            <person name="Yoshinaga Y."/>
            <person name="Zwiers L.-H."/>
            <person name="Turgeon B.G."/>
            <person name="Goodwin S.B."/>
            <person name="Spatafora J.W."/>
            <person name="Crous P.W."/>
            <person name="Grigoriev I.V."/>
        </authorList>
    </citation>
    <scope>NUCLEOTIDE SEQUENCE</scope>
    <source>
        <strain evidence="4">P77</strain>
    </source>
</reference>